<dbReference type="InterPro" id="IPR050097">
    <property type="entry name" value="Ferredoxin-NADP_redctase_2"/>
</dbReference>
<feature type="binding site" evidence="5">
    <location>
        <position position="126"/>
    </location>
    <ligand>
        <name>FAD</name>
        <dbReference type="ChEBI" id="CHEBI:57692"/>
    </ligand>
</feature>
<dbReference type="SUPFAM" id="SSF51905">
    <property type="entry name" value="FAD/NAD(P)-binding domain"/>
    <property type="match status" value="1"/>
</dbReference>
<dbReference type="InterPro" id="IPR023753">
    <property type="entry name" value="FAD/NAD-binding_dom"/>
</dbReference>
<comment type="cofactor">
    <cofactor evidence="5">
        <name>FAD</name>
        <dbReference type="ChEBI" id="CHEBI:57692"/>
    </cofactor>
    <text evidence="5">Binds 1 FAD per subunit.</text>
</comment>
<evidence type="ECO:0000313" key="7">
    <source>
        <dbReference type="EMBL" id="MFC3686023.1"/>
    </source>
</evidence>
<keyword evidence="8" id="KW-1185">Reference proteome</keyword>
<name>A0ABV7WCA6_9BURK</name>
<reference evidence="8" key="1">
    <citation type="journal article" date="2019" name="Int. J. Syst. Evol. Microbiol.">
        <title>The Global Catalogue of Microorganisms (GCM) 10K type strain sequencing project: providing services to taxonomists for standard genome sequencing and annotation.</title>
        <authorList>
            <consortium name="The Broad Institute Genomics Platform"/>
            <consortium name="The Broad Institute Genome Sequencing Center for Infectious Disease"/>
            <person name="Wu L."/>
            <person name="Ma J."/>
        </authorList>
    </citation>
    <scope>NUCLEOTIDE SEQUENCE [LARGE SCALE GENOMIC DNA]</scope>
    <source>
        <strain evidence="8">KCTC 42501</strain>
    </source>
</reference>
<feature type="binding site" evidence="5">
    <location>
        <position position="91"/>
    </location>
    <ligand>
        <name>FAD</name>
        <dbReference type="ChEBI" id="CHEBI:57692"/>
    </ligand>
</feature>
<evidence type="ECO:0000256" key="3">
    <source>
        <dbReference type="ARBA" id="ARBA00022857"/>
    </source>
</evidence>
<proteinExistence type="inferred from homology"/>
<dbReference type="PRINTS" id="PR00469">
    <property type="entry name" value="PNDRDTASEII"/>
</dbReference>
<dbReference type="RefSeq" id="WP_382178185.1">
    <property type="nucleotide sequence ID" value="NZ_JBHRXX010000009.1"/>
</dbReference>
<evidence type="ECO:0000313" key="8">
    <source>
        <dbReference type="Proteomes" id="UP001595729"/>
    </source>
</evidence>
<dbReference type="InterPro" id="IPR022890">
    <property type="entry name" value="Fd--NADP_Rdtase_type_2"/>
</dbReference>
<dbReference type="Proteomes" id="UP001595729">
    <property type="component" value="Unassembled WGS sequence"/>
</dbReference>
<dbReference type="HAMAP" id="MF_01685">
    <property type="entry name" value="FENR2"/>
    <property type="match status" value="1"/>
</dbReference>
<feature type="binding site" evidence="5">
    <location>
        <position position="46"/>
    </location>
    <ligand>
        <name>FAD</name>
        <dbReference type="ChEBI" id="CHEBI:57692"/>
    </ligand>
</feature>
<dbReference type="PRINTS" id="PR00368">
    <property type="entry name" value="FADPNR"/>
</dbReference>
<feature type="domain" description="FAD/NAD(P)-binding" evidence="6">
    <location>
        <begin position="10"/>
        <end position="294"/>
    </location>
</feature>
<comment type="similarity">
    <text evidence="5">Belongs to the ferredoxin--NADP reductase type 2 family.</text>
</comment>
<feature type="binding site" evidence="5">
    <location>
        <position position="292"/>
    </location>
    <ligand>
        <name>FAD</name>
        <dbReference type="ChEBI" id="CHEBI:57692"/>
    </ligand>
</feature>
<dbReference type="EC" id="1.18.1.2" evidence="5"/>
<dbReference type="Pfam" id="PF07992">
    <property type="entry name" value="Pyr_redox_2"/>
    <property type="match status" value="1"/>
</dbReference>
<evidence type="ECO:0000256" key="1">
    <source>
        <dbReference type="ARBA" id="ARBA00022630"/>
    </source>
</evidence>
<dbReference type="EMBL" id="JBHRXX010000009">
    <property type="protein sequence ID" value="MFC3686023.1"/>
    <property type="molecule type" value="Genomic_DNA"/>
</dbReference>
<dbReference type="InterPro" id="IPR036188">
    <property type="entry name" value="FAD/NAD-bd_sf"/>
</dbReference>
<keyword evidence="2 5" id="KW-0274">FAD</keyword>
<evidence type="ECO:0000256" key="2">
    <source>
        <dbReference type="ARBA" id="ARBA00022827"/>
    </source>
</evidence>
<gene>
    <name evidence="7" type="ORF">ACFOPI_20690</name>
</gene>
<organism evidence="7 8">
    <name type="scientific">Hydrogenophaga luteola</name>
    <dbReference type="NCBI Taxonomy" id="1591122"/>
    <lineage>
        <taxon>Bacteria</taxon>
        <taxon>Pseudomonadati</taxon>
        <taxon>Pseudomonadota</taxon>
        <taxon>Betaproteobacteria</taxon>
        <taxon>Burkholderiales</taxon>
        <taxon>Comamonadaceae</taxon>
        <taxon>Hydrogenophaga</taxon>
    </lineage>
</organism>
<comment type="catalytic activity">
    <reaction evidence="5">
        <text>2 reduced [2Fe-2S]-[ferredoxin] + NADP(+) + H(+) = 2 oxidized [2Fe-2S]-[ferredoxin] + NADPH</text>
        <dbReference type="Rhea" id="RHEA:20125"/>
        <dbReference type="Rhea" id="RHEA-COMP:10000"/>
        <dbReference type="Rhea" id="RHEA-COMP:10001"/>
        <dbReference type="ChEBI" id="CHEBI:15378"/>
        <dbReference type="ChEBI" id="CHEBI:33737"/>
        <dbReference type="ChEBI" id="CHEBI:33738"/>
        <dbReference type="ChEBI" id="CHEBI:57783"/>
        <dbReference type="ChEBI" id="CHEBI:58349"/>
        <dbReference type="EC" id="1.18.1.2"/>
    </reaction>
</comment>
<keyword evidence="4 5" id="KW-0560">Oxidoreductase</keyword>
<keyword evidence="1 5" id="KW-0285">Flavoprotein</keyword>
<accession>A0ABV7WCA6</accession>
<protein>
    <recommendedName>
        <fullName evidence="5">Ferredoxin--NADP reductase</fullName>
        <shortName evidence="5">FNR</shortName>
        <shortName evidence="5">Fd-NADP(+) reductase</shortName>
        <ecNumber evidence="5">1.18.1.2</ecNumber>
    </recommendedName>
</protein>
<keyword evidence="3 5" id="KW-0521">NADP</keyword>
<comment type="caution">
    <text evidence="7">The sequence shown here is derived from an EMBL/GenBank/DDBJ whole genome shotgun (WGS) entry which is preliminary data.</text>
</comment>
<evidence type="ECO:0000259" key="6">
    <source>
        <dbReference type="Pfam" id="PF07992"/>
    </source>
</evidence>
<feature type="binding site" evidence="5">
    <location>
        <position position="333"/>
    </location>
    <ligand>
        <name>FAD</name>
        <dbReference type="ChEBI" id="CHEBI:57692"/>
    </ligand>
</feature>
<feature type="binding site" evidence="5">
    <location>
        <position position="51"/>
    </location>
    <ligand>
        <name>FAD</name>
        <dbReference type="ChEBI" id="CHEBI:57692"/>
    </ligand>
</feature>
<sequence>MATDDVIETDAVIIGAGPVGLFQAFQLGLLEIRAHIIDALPHPGGQPAELYPDKPIYDIPAVPACTGQELTDALLKQVRPFAPTFHLGQTVSCVERQDDDRFLISTSRQISLLTRTVFIAAGVGAFEPRRLKLDGLENFEGSQLFFFPRLAEHEIGRRVLVVGDTDGALQWALTLVNHGGVDVTLMHRRDVFQSGTDLQSQMRALCSQGRMRLLIGQATACESNGERLNAVTVLRADGAAERLDVDSVYVMQGLSPRLGPVAQWGLALERKQLVVDTSTFSTSEPGIFAVGDINTYPGKKKLIVCGFHECVLAAYAAATRVFPGKAIHLEYTTSSSRLHRLLEVQPNPLDGSVP</sequence>
<comment type="subunit">
    <text evidence="5">Homodimer.</text>
</comment>
<evidence type="ECO:0000256" key="5">
    <source>
        <dbReference type="HAMAP-Rule" id="MF_01685"/>
    </source>
</evidence>
<evidence type="ECO:0000256" key="4">
    <source>
        <dbReference type="ARBA" id="ARBA00023002"/>
    </source>
</evidence>
<dbReference type="PANTHER" id="PTHR48105">
    <property type="entry name" value="THIOREDOXIN REDUCTASE 1-RELATED-RELATED"/>
    <property type="match status" value="1"/>
</dbReference>
<feature type="binding site" evidence="5">
    <location>
        <position position="38"/>
    </location>
    <ligand>
        <name>FAD</name>
        <dbReference type="ChEBI" id="CHEBI:57692"/>
    </ligand>
</feature>
<dbReference type="Gene3D" id="3.50.50.60">
    <property type="entry name" value="FAD/NAD(P)-binding domain"/>
    <property type="match status" value="2"/>
</dbReference>
<comment type="caution">
    <text evidence="5">Lacks conserved residue(s) required for the propagation of feature annotation.</text>
</comment>